<proteinExistence type="predicted"/>
<comment type="caution">
    <text evidence="1">The sequence shown here is derived from an EMBL/GenBank/DDBJ whole genome shotgun (WGS) entry which is preliminary data.</text>
</comment>
<keyword evidence="2" id="KW-1185">Reference proteome</keyword>
<dbReference type="EMBL" id="JACHGW010000005">
    <property type="protein sequence ID" value="MBB6053150.1"/>
    <property type="molecule type" value="Genomic_DNA"/>
</dbReference>
<sequence>MTQGLLVLTLVVCCVPAILTLAWTVHRALGRLCERHAKRFCQRSGLEVSRTRWQPQLEPTGVKTEFTLVQLDCFDSQKHRRLILLSVWPFGVRKLLSDEEYQRGYDEQWPVQGA</sequence>
<accession>A0A7W9SUM9</accession>
<evidence type="ECO:0000313" key="2">
    <source>
        <dbReference type="Proteomes" id="UP000520814"/>
    </source>
</evidence>
<dbReference type="AlphaFoldDB" id="A0A7W9SUM9"/>
<organism evidence="1 2">
    <name type="scientific">Armatimonas rosea</name>
    <dbReference type="NCBI Taxonomy" id="685828"/>
    <lineage>
        <taxon>Bacteria</taxon>
        <taxon>Bacillati</taxon>
        <taxon>Armatimonadota</taxon>
        <taxon>Armatimonadia</taxon>
        <taxon>Armatimonadales</taxon>
        <taxon>Armatimonadaceae</taxon>
        <taxon>Armatimonas</taxon>
    </lineage>
</organism>
<evidence type="ECO:0008006" key="3">
    <source>
        <dbReference type="Google" id="ProtNLM"/>
    </source>
</evidence>
<evidence type="ECO:0000313" key="1">
    <source>
        <dbReference type="EMBL" id="MBB6053150.1"/>
    </source>
</evidence>
<protein>
    <recommendedName>
        <fullName evidence="3">DUF3301 domain-containing protein</fullName>
    </recommendedName>
</protein>
<dbReference type="Proteomes" id="UP000520814">
    <property type="component" value="Unassembled WGS sequence"/>
</dbReference>
<reference evidence="1 2" key="1">
    <citation type="submission" date="2020-08" db="EMBL/GenBank/DDBJ databases">
        <title>Genomic Encyclopedia of Type Strains, Phase IV (KMG-IV): sequencing the most valuable type-strain genomes for metagenomic binning, comparative biology and taxonomic classification.</title>
        <authorList>
            <person name="Goeker M."/>
        </authorList>
    </citation>
    <scope>NUCLEOTIDE SEQUENCE [LARGE SCALE GENOMIC DNA]</scope>
    <source>
        <strain evidence="1 2">DSM 23562</strain>
    </source>
</reference>
<gene>
    <name evidence="1" type="ORF">HNQ39_004982</name>
</gene>
<name>A0A7W9SUM9_ARMRO</name>